<reference evidence="2 3" key="1">
    <citation type="submission" date="2015-11" db="EMBL/GenBank/DDBJ databases">
        <title>Draft genome sequences of new species of the genus Lactobacillus isolated from orchardgrass silage.</title>
        <authorList>
            <person name="Tohno M."/>
            <person name="Tanizawa Y."/>
            <person name="Arita M."/>
        </authorList>
    </citation>
    <scope>NUCLEOTIDE SEQUENCE [LARGE SCALE GENOMIC DNA]</scope>
    <source>
        <strain evidence="2 3">IWT30</strain>
    </source>
</reference>
<evidence type="ECO:0000256" key="1">
    <source>
        <dbReference type="SAM" id="Phobius"/>
    </source>
</evidence>
<organism evidence="2 3">
    <name type="scientific">Secundilactobacillus mixtipabuli</name>
    <dbReference type="NCBI Taxonomy" id="1435342"/>
    <lineage>
        <taxon>Bacteria</taxon>
        <taxon>Bacillati</taxon>
        <taxon>Bacillota</taxon>
        <taxon>Bacilli</taxon>
        <taxon>Lactobacillales</taxon>
        <taxon>Lactobacillaceae</taxon>
        <taxon>Secundilactobacillus</taxon>
    </lineage>
</organism>
<proteinExistence type="predicted"/>
<dbReference type="Proteomes" id="UP000198374">
    <property type="component" value="Unassembled WGS sequence"/>
</dbReference>
<feature type="transmembrane region" description="Helical" evidence="1">
    <location>
        <begin position="34"/>
        <end position="52"/>
    </location>
</feature>
<keyword evidence="1" id="KW-0812">Transmembrane</keyword>
<sequence length="281" mass="32375">MLRNLVWFVLGTSMLSNLSVLIKKFDWGTVPDWVGALGTIAAVAAVALQINSEHRWSTKKKKENSRPLFVVLNKFMIPQNATIWSSFSRIDDTGFDWTEVQLVNNNFARDVFVDIRGKISKLKSDGNSYEYVNERRLISIPGIDASAILLDTHDMLVDNIIMFYKTPANEFNEMVLTQKGHVFRTPEYFNSTDDCKVKQKYYAYKNEVEHLGSLKLGTRMSDGTVVGSYVVTADDKFFNDRQFMKQFNDKVKRNNKMLKLYREYNNLNSPSDKGTSDKKRK</sequence>
<feature type="transmembrane region" description="Helical" evidence="1">
    <location>
        <begin position="5"/>
        <end position="22"/>
    </location>
</feature>
<evidence type="ECO:0000313" key="3">
    <source>
        <dbReference type="Proteomes" id="UP000198374"/>
    </source>
</evidence>
<keyword evidence="1" id="KW-0472">Membrane</keyword>
<name>A0A1Z5I9Q5_9LACO</name>
<comment type="caution">
    <text evidence="2">The sequence shown here is derived from an EMBL/GenBank/DDBJ whole genome shotgun (WGS) entry which is preliminary data.</text>
</comment>
<evidence type="ECO:0000313" key="2">
    <source>
        <dbReference type="EMBL" id="GAW98315.1"/>
    </source>
</evidence>
<dbReference type="EMBL" id="BCMF01000001">
    <property type="protein sequence ID" value="GAW98315.1"/>
    <property type="molecule type" value="Genomic_DNA"/>
</dbReference>
<keyword evidence="1" id="KW-1133">Transmembrane helix</keyword>
<accession>A0A1Z5I9Q5</accession>
<gene>
    <name evidence="2" type="ORF">IWT30_00259</name>
</gene>
<keyword evidence="3" id="KW-1185">Reference proteome</keyword>
<dbReference type="AlphaFoldDB" id="A0A1Z5I9Q5"/>
<protein>
    <submittedName>
        <fullName evidence="2">Uncharacterized protein</fullName>
    </submittedName>
</protein>